<feature type="domain" description="Sigma-54 factor interaction" evidence="9">
    <location>
        <begin position="138"/>
        <end position="367"/>
    </location>
</feature>
<evidence type="ECO:0000256" key="3">
    <source>
        <dbReference type="ARBA" id="ARBA00022840"/>
    </source>
</evidence>
<feature type="compositionally biased region" description="Low complexity" evidence="8">
    <location>
        <begin position="400"/>
        <end position="431"/>
    </location>
</feature>
<dbReference type="Pfam" id="PF00072">
    <property type="entry name" value="Response_reg"/>
    <property type="match status" value="1"/>
</dbReference>
<evidence type="ECO:0000256" key="6">
    <source>
        <dbReference type="ARBA" id="ARBA00023163"/>
    </source>
</evidence>
<dbReference type="PRINTS" id="PR01590">
    <property type="entry name" value="HTHFIS"/>
</dbReference>
<dbReference type="Gene3D" id="3.40.50.300">
    <property type="entry name" value="P-loop containing nucleotide triphosphate hydrolases"/>
    <property type="match status" value="1"/>
</dbReference>
<keyword evidence="6" id="KW-0804">Transcription</keyword>
<dbReference type="InterPro" id="IPR058031">
    <property type="entry name" value="AAA_lid_NorR"/>
</dbReference>
<dbReference type="EMBL" id="JAGQHS010000157">
    <property type="protein sequence ID" value="MCA9758282.1"/>
    <property type="molecule type" value="Genomic_DNA"/>
</dbReference>
<dbReference type="Gene3D" id="1.10.8.60">
    <property type="match status" value="1"/>
</dbReference>
<dbReference type="Pfam" id="PF02954">
    <property type="entry name" value="HTH_8"/>
    <property type="match status" value="1"/>
</dbReference>
<dbReference type="GO" id="GO:0043565">
    <property type="term" value="F:sequence-specific DNA binding"/>
    <property type="evidence" value="ECO:0007669"/>
    <property type="project" value="InterPro"/>
</dbReference>
<dbReference type="SUPFAM" id="SSF52540">
    <property type="entry name" value="P-loop containing nucleoside triphosphate hydrolases"/>
    <property type="match status" value="1"/>
</dbReference>
<dbReference type="GO" id="GO:0000160">
    <property type="term" value="P:phosphorelay signal transduction system"/>
    <property type="evidence" value="ECO:0007669"/>
    <property type="project" value="InterPro"/>
</dbReference>
<evidence type="ECO:0000256" key="5">
    <source>
        <dbReference type="ARBA" id="ARBA00023125"/>
    </source>
</evidence>
<evidence type="ECO:0000313" key="12">
    <source>
        <dbReference type="Proteomes" id="UP000739538"/>
    </source>
</evidence>
<dbReference type="GO" id="GO:0005524">
    <property type="term" value="F:ATP binding"/>
    <property type="evidence" value="ECO:0007669"/>
    <property type="project" value="UniProtKB-KW"/>
</dbReference>
<dbReference type="SMART" id="SM00382">
    <property type="entry name" value="AAA"/>
    <property type="match status" value="1"/>
</dbReference>
<dbReference type="PANTHER" id="PTHR32071">
    <property type="entry name" value="TRANSCRIPTIONAL REGULATORY PROTEIN"/>
    <property type="match status" value="1"/>
</dbReference>
<dbReference type="AlphaFoldDB" id="A0A956NF77"/>
<dbReference type="PROSITE" id="PS50045">
    <property type="entry name" value="SIGMA54_INTERACT_4"/>
    <property type="match status" value="1"/>
</dbReference>
<dbReference type="Gene3D" id="1.10.10.60">
    <property type="entry name" value="Homeodomain-like"/>
    <property type="match status" value="1"/>
</dbReference>
<dbReference type="InterPro" id="IPR025944">
    <property type="entry name" value="Sigma_54_int_dom_CS"/>
</dbReference>
<keyword evidence="4" id="KW-0805">Transcription regulation</keyword>
<evidence type="ECO:0000256" key="4">
    <source>
        <dbReference type="ARBA" id="ARBA00023015"/>
    </source>
</evidence>
<dbReference type="Pfam" id="PF00158">
    <property type="entry name" value="Sigma54_activat"/>
    <property type="match status" value="1"/>
</dbReference>
<dbReference type="Proteomes" id="UP000739538">
    <property type="component" value="Unassembled WGS sequence"/>
</dbReference>
<dbReference type="InterPro" id="IPR003593">
    <property type="entry name" value="AAA+_ATPase"/>
</dbReference>
<dbReference type="GO" id="GO:0006355">
    <property type="term" value="P:regulation of DNA-templated transcription"/>
    <property type="evidence" value="ECO:0007669"/>
    <property type="project" value="InterPro"/>
</dbReference>
<proteinExistence type="predicted"/>
<protein>
    <submittedName>
        <fullName evidence="11">Sigma-54-dependent Fis family transcriptional regulator</fullName>
    </submittedName>
</protein>
<dbReference type="InterPro" id="IPR027417">
    <property type="entry name" value="P-loop_NTPase"/>
</dbReference>
<evidence type="ECO:0000259" key="10">
    <source>
        <dbReference type="PROSITE" id="PS50110"/>
    </source>
</evidence>
<reference evidence="11" key="2">
    <citation type="journal article" date="2021" name="Microbiome">
        <title>Successional dynamics and alternative stable states in a saline activated sludge microbial community over 9 years.</title>
        <authorList>
            <person name="Wang Y."/>
            <person name="Ye J."/>
            <person name="Ju F."/>
            <person name="Liu L."/>
            <person name="Boyd J.A."/>
            <person name="Deng Y."/>
            <person name="Parks D.H."/>
            <person name="Jiang X."/>
            <person name="Yin X."/>
            <person name="Woodcroft B.J."/>
            <person name="Tyson G.W."/>
            <person name="Hugenholtz P."/>
            <person name="Polz M.F."/>
            <person name="Zhang T."/>
        </authorList>
    </citation>
    <scope>NUCLEOTIDE SEQUENCE</scope>
    <source>
        <strain evidence="11">HKST-UBA02</strain>
    </source>
</reference>
<keyword evidence="3" id="KW-0067">ATP-binding</keyword>
<dbReference type="PROSITE" id="PS00676">
    <property type="entry name" value="SIGMA54_INTERACT_2"/>
    <property type="match status" value="1"/>
</dbReference>
<dbReference type="InterPro" id="IPR025943">
    <property type="entry name" value="Sigma_54_int_dom_ATP-bd_2"/>
</dbReference>
<name>A0A956NF77_UNCEI</name>
<dbReference type="InterPro" id="IPR025662">
    <property type="entry name" value="Sigma_54_int_dom_ATP-bd_1"/>
</dbReference>
<dbReference type="InterPro" id="IPR001789">
    <property type="entry name" value="Sig_transdc_resp-reg_receiver"/>
</dbReference>
<dbReference type="Pfam" id="PF25601">
    <property type="entry name" value="AAA_lid_14"/>
    <property type="match status" value="1"/>
</dbReference>
<dbReference type="SUPFAM" id="SSF52172">
    <property type="entry name" value="CheY-like"/>
    <property type="match status" value="1"/>
</dbReference>
<keyword evidence="1 7" id="KW-0597">Phosphoprotein</keyword>
<feature type="region of interest" description="Disordered" evidence="8">
    <location>
        <begin position="400"/>
        <end position="446"/>
    </location>
</feature>
<dbReference type="SMART" id="SM00448">
    <property type="entry name" value="REC"/>
    <property type="match status" value="1"/>
</dbReference>
<dbReference type="InterPro" id="IPR002197">
    <property type="entry name" value="HTH_Fis"/>
</dbReference>
<reference evidence="11" key="1">
    <citation type="submission" date="2020-04" db="EMBL/GenBank/DDBJ databases">
        <authorList>
            <person name="Zhang T."/>
        </authorList>
    </citation>
    <scope>NUCLEOTIDE SEQUENCE</scope>
    <source>
        <strain evidence="11">HKST-UBA02</strain>
    </source>
</reference>
<dbReference type="PANTHER" id="PTHR32071:SF117">
    <property type="entry name" value="PTS-DEPENDENT DIHYDROXYACETONE KINASE OPERON REGULATORY PROTEIN-RELATED"/>
    <property type="match status" value="1"/>
</dbReference>
<accession>A0A956NF77</accession>
<dbReference type="PROSITE" id="PS00675">
    <property type="entry name" value="SIGMA54_INTERACT_1"/>
    <property type="match status" value="1"/>
</dbReference>
<evidence type="ECO:0000256" key="8">
    <source>
        <dbReference type="SAM" id="MobiDB-lite"/>
    </source>
</evidence>
<evidence type="ECO:0000313" key="11">
    <source>
        <dbReference type="EMBL" id="MCA9758282.1"/>
    </source>
</evidence>
<dbReference type="CDD" id="cd00009">
    <property type="entry name" value="AAA"/>
    <property type="match status" value="1"/>
</dbReference>
<dbReference type="FunFam" id="3.40.50.300:FF:000006">
    <property type="entry name" value="DNA-binding transcriptional regulator NtrC"/>
    <property type="match status" value="1"/>
</dbReference>
<dbReference type="InterPro" id="IPR009057">
    <property type="entry name" value="Homeodomain-like_sf"/>
</dbReference>
<dbReference type="SUPFAM" id="SSF46689">
    <property type="entry name" value="Homeodomain-like"/>
    <property type="match status" value="1"/>
</dbReference>
<dbReference type="Gene3D" id="3.40.50.2300">
    <property type="match status" value="1"/>
</dbReference>
<keyword evidence="5" id="KW-0238">DNA-binding</keyword>
<evidence type="ECO:0000259" key="9">
    <source>
        <dbReference type="PROSITE" id="PS50045"/>
    </source>
</evidence>
<organism evidence="11 12">
    <name type="scientific">Eiseniibacteriota bacterium</name>
    <dbReference type="NCBI Taxonomy" id="2212470"/>
    <lineage>
        <taxon>Bacteria</taxon>
        <taxon>Candidatus Eiseniibacteriota</taxon>
    </lineage>
</organism>
<feature type="modified residue" description="4-aspartylphosphate" evidence="7">
    <location>
        <position position="53"/>
    </location>
</feature>
<dbReference type="FunFam" id="3.40.50.2300:FF:000018">
    <property type="entry name" value="DNA-binding transcriptional regulator NtrC"/>
    <property type="match status" value="1"/>
</dbReference>
<evidence type="ECO:0000256" key="7">
    <source>
        <dbReference type="PROSITE-ProRule" id="PRU00169"/>
    </source>
</evidence>
<sequence>MSEHILIIDDEESVRRSLEMIFEGVGIRARSCPSAEDGLVAIGESSPAVLFLDLQLPGMDGMELLRRLSAEHSRIRVIMISGHATIERAVEATRLGAFDFVEKPFGRDRVLLLARNALEAVRLEKEVSRLQVGDEREILGESESVRRLRDAIRRVAATDARVLILGESGTGKELVAHALHAQSRRNAKRFVRVNCAAIPEDLIEAELFGAAKGAYTGASSDRTGRFADADGGTLLLDEIGDMSLSAQAKVLRVLQEGEFEPVGSTKTTRVDVRVLAATHRDLEERVRDGKFREDLLYRLNVIPIVVPPLRDREGDVRLLGARFLHGYAKRHELAAPSITPDAWVALERHSWPGNIRELKNLIERVVILYAGREVDALALGLPPTATLGVGTHMTPASGIAASHTAAAPQTASMSHATPTHPSPTTHPADSSADAEPGEGGDPANAASLYGHLSLREARDAVERDLIRDTLAKFDGNVTKAAEALGLERTHLHKRIRHLGLKED</sequence>
<dbReference type="PROSITE" id="PS00688">
    <property type="entry name" value="SIGMA54_INTERACT_3"/>
    <property type="match status" value="1"/>
</dbReference>
<dbReference type="InterPro" id="IPR002078">
    <property type="entry name" value="Sigma_54_int"/>
</dbReference>
<evidence type="ECO:0000256" key="1">
    <source>
        <dbReference type="ARBA" id="ARBA00022553"/>
    </source>
</evidence>
<keyword evidence="2" id="KW-0547">Nucleotide-binding</keyword>
<comment type="caution">
    <text evidence="11">The sequence shown here is derived from an EMBL/GenBank/DDBJ whole genome shotgun (WGS) entry which is preliminary data.</text>
</comment>
<dbReference type="PROSITE" id="PS50110">
    <property type="entry name" value="RESPONSE_REGULATORY"/>
    <property type="match status" value="1"/>
</dbReference>
<feature type="domain" description="Response regulatory" evidence="10">
    <location>
        <begin position="4"/>
        <end position="118"/>
    </location>
</feature>
<dbReference type="InterPro" id="IPR011006">
    <property type="entry name" value="CheY-like_superfamily"/>
</dbReference>
<evidence type="ECO:0000256" key="2">
    <source>
        <dbReference type="ARBA" id="ARBA00022741"/>
    </source>
</evidence>
<gene>
    <name evidence="11" type="ORF">KDA27_20980</name>
</gene>